<comment type="pathway">
    <text evidence="1">Protein modification; protein glycosylation.</text>
</comment>
<dbReference type="PANTHER" id="PTHR44835:SF1">
    <property type="entry name" value="PROTEIN O-GLCNAC TRANSFERASE"/>
    <property type="match status" value="1"/>
</dbReference>
<feature type="repeat" description="TPR" evidence="8">
    <location>
        <begin position="114"/>
        <end position="147"/>
    </location>
</feature>
<keyword evidence="6" id="KW-0677">Repeat</keyword>
<dbReference type="Pfam" id="PF13432">
    <property type="entry name" value="TPR_16"/>
    <property type="match status" value="2"/>
</dbReference>
<keyword evidence="5" id="KW-0808">Transferase</keyword>
<evidence type="ECO:0000259" key="9">
    <source>
        <dbReference type="Pfam" id="PF13844"/>
    </source>
</evidence>
<feature type="domain" description="O-GlcNAc transferase C-terminal" evidence="9">
    <location>
        <begin position="327"/>
        <end position="482"/>
    </location>
</feature>
<dbReference type="SUPFAM" id="SSF53756">
    <property type="entry name" value="UDP-Glycosyltransferase/glycogen phosphorylase"/>
    <property type="match status" value="1"/>
</dbReference>
<evidence type="ECO:0000256" key="8">
    <source>
        <dbReference type="PROSITE-ProRule" id="PRU00339"/>
    </source>
</evidence>
<dbReference type="InterPro" id="IPR019734">
    <property type="entry name" value="TPR_rpt"/>
</dbReference>
<gene>
    <name evidence="10" type="ORF">COW36_17885</name>
</gene>
<sequence length="708" mass="79207">MCPHEPAPDAPQATPWSLEGEKAYRKGDLKRARAAYQKALELSRSPENLNGLGLVLIDLKAYSEAQPCLEEALACLPDQAEILQNLGLLFHRQGQWQKAAEYYLQALGKAPLQAEIFVSLSEVLERLGKRKEAIEACEQALFLEPKLAEAHQNLGLLLSKTGRLPAALRQMEQALLLKPDAASIYLSIAQVFFEHEQGAQAFKACQEALKRESSQAEAYAQLGQVLNQVGEYEAARQCLQEALRLDPQNPRFMAYFGQIALMQGEAESAREWLESAYAQSLEGQDEILIHLDFCLRCLPTVSQQERRALQKKSWPLLQASPARPAKNSSSERLRIGYVSADLRQHSAAMTSEMLLRHHNLEKFEIFVYANVFTPDSETLRLKSLLPEGERDSHWRNIAYLSDAEVVEQIREDQIDLLVDMNGQTKGHRLKVFLQHPAPLQFTGLGYGDATGLPGMDYFFSDAQITPRSSVSEFSETVLYLPEFMHWTPPDTAPSLVPRAKAAPLVLGTGNSLFKLNQQVLQCWHEILQALPGARLRIKATALGDAGTRERFLQKIKAWGALAQQVELLGPSSHEEHLAFYQELDLVLDPFPYQGGVSTLEALWMSRPVLSLAGPMSSGSSILTALGHPELIAQSVEDYQQKALDLLHDRSRLQSYHQSLRNDLLTSPLCQSENFVKTVEAAYTRCWQAYLQKEKLKSPTHIELSAGFC</sequence>
<evidence type="ECO:0000256" key="4">
    <source>
        <dbReference type="ARBA" id="ARBA00022676"/>
    </source>
</evidence>
<dbReference type="InterPro" id="IPR011990">
    <property type="entry name" value="TPR-like_helical_dom_sf"/>
</dbReference>
<accession>A0A2M7G170</accession>
<dbReference type="PROSITE" id="PS50005">
    <property type="entry name" value="TPR"/>
    <property type="match status" value="5"/>
</dbReference>
<evidence type="ECO:0000256" key="7">
    <source>
        <dbReference type="ARBA" id="ARBA00022803"/>
    </source>
</evidence>
<dbReference type="SUPFAM" id="SSF81901">
    <property type="entry name" value="HCP-like"/>
    <property type="match status" value="1"/>
</dbReference>
<dbReference type="Gene3D" id="3.40.50.11380">
    <property type="match status" value="1"/>
</dbReference>
<keyword evidence="4" id="KW-0328">Glycosyltransferase</keyword>
<dbReference type="Pfam" id="PF13844">
    <property type="entry name" value="Glyco_transf_41"/>
    <property type="match status" value="2"/>
</dbReference>
<dbReference type="SMART" id="SM00028">
    <property type="entry name" value="TPR"/>
    <property type="match status" value="7"/>
</dbReference>
<dbReference type="AlphaFoldDB" id="A0A2M7G170"/>
<name>A0A2M7G170_9BACT</name>
<feature type="repeat" description="TPR" evidence="8">
    <location>
        <begin position="80"/>
        <end position="113"/>
    </location>
</feature>
<dbReference type="PROSITE" id="PS50293">
    <property type="entry name" value="TPR_REGION"/>
    <property type="match status" value="1"/>
</dbReference>
<dbReference type="Gene3D" id="3.40.50.2000">
    <property type="entry name" value="Glycogen Phosphorylase B"/>
    <property type="match status" value="1"/>
</dbReference>
<evidence type="ECO:0000313" key="11">
    <source>
        <dbReference type="Proteomes" id="UP000231019"/>
    </source>
</evidence>
<evidence type="ECO:0000313" key="10">
    <source>
        <dbReference type="EMBL" id="PIW15287.1"/>
    </source>
</evidence>
<evidence type="ECO:0000256" key="6">
    <source>
        <dbReference type="ARBA" id="ARBA00022737"/>
    </source>
</evidence>
<evidence type="ECO:0000256" key="5">
    <source>
        <dbReference type="ARBA" id="ARBA00022679"/>
    </source>
</evidence>
<reference evidence="10 11" key="1">
    <citation type="submission" date="2017-09" db="EMBL/GenBank/DDBJ databases">
        <title>Depth-based differentiation of microbial function through sediment-hosted aquifers and enrichment of novel symbionts in the deep terrestrial subsurface.</title>
        <authorList>
            <person name="Probst A.J."/>
            <person name="Ladd B."/>
            <person name="Jarett J.K."/>
            <person name="Geller-Mcgrath D.E."/>
            <person name="Sieber C.M."/>
            <person name="Emerson J.B."/>
            <person name="Anantharaman K."/>
            <person name="Thomas B.C."/>
            <person name="Malmstrom R."/>
            <person name="Stieglmeier M."/>
            <person name="Klingl A."/>
            <person name="Woyke T."/>
            <person name="Ryan C.M."/>
            <person name="Banfield J.F."/>
        </authorList>
    </citation>
    <scope>NUCLEOTIDE SEQUENCE [LARGE SCALE GENOMIC DNA]</scope>
    <source>
        <strain evidence="10">CG17_big_fil_post_rev_8_21_14_2_50_48_46</strain>
    </source>
</reference>
<feature type="repeat" description="TPR" evidence="8">
    <location>
        <begin position="216"/>
        <end position="249"/>
    </location>
</feature>
<evidence type="ECO:0000256" key="3">
    <source>
        <dbReference type="ARBA" id="ARBA00011970"/>
    </source>
</evidence>
<dbReference type="Gene3D" id="1.25.40.10">
    <property type="entry name" value="Tetratricopeptide repeat domain"/>
    <property type="match status" value="2"/>
</dbReference>
<dbReference type="UniPathway" id="UPA00378"/>
<feature type="repeat" description="TPR" evidence="8">
    <location>
        <begin position="13"/>
        <end position="46"/>
    </location>
</feature>
<feature type="repeat" description="TPR" evidence="8">
    <location>
        <begin position="148"/>
        <end position="181"/>
    </location>
</feature>
<dbReference type="InterPro" id="IPR051939">
    <property type="entry name" value="Glycosyltr_41/O-GlcNAc_trsf"/>
</dbReference>
<comment type="similarity">
    <text evidence="2">Belongs to the glycosyltransferase 41 family. O-GlcNAc transferase subfamily.</text>
</comment>
<dbReference type="GO" id="GO:0097363">
    <property type="term" value="F:protein O-acetylglucosaminyltransferase activity"/>
    <property type="evidence" value="ECO:0007669"/>
    <property type="project" value="UniProtKB-EC"/>
</dbReference>
<dbReference type="Pfam" id="PF13424">
    <property type="entry name" value="TPR_12"/>
    <property type="match status" value="1"/>
</dbReference>
<dbReference type="InterPro" id="IPR029489">
    <property type="entry name" value="OGT/SEC/SPY_C"/>
</dbReference>
<keyword evidence="7 8" id="KW-0802">TPR repeat</keyword>
<dbReference type="EC" id="2.4.1.255" evidence="3"/>
<organism evidence="10 11">
    <name type="scientific">bacterium (Candidatus Blackallbacteria) CG17_big_fil_post_rev_8_21_14_2_50_48_46</name>
    <dbReference type="NCBI Taxonomy" id="2014261"/>
    <lineage>
        <taxon>Bacteria</taxon>
        <taxon>Candidatus Blackallbacteria</taxon>
    </lineage>
</organism>
<feature type="domain" description="O-GlcNAc transferase C-terminal" evidence="9">
    <location>
        <begin position="507"/>
        <end position="676"/>
    </location>
</feature>
<evidence type="ECO:0000256" key="1">
    <source>
        <dbReference type="ARBA" id="ARBA00004922"/>
    </source>
</evidence>
<comment type="caution">
    <text evidence="10">The sequence shown here is derived from an EMBL/GenBank/DDBJ whole genome shotgun (WGS) entry which is preliminary data.</text>
</comment>
<dbReference type="PANTHER" id="PTHR44835">
    <property type="entry name" value="UDP-N-ACETYLGLUCOSAMINE--PEPTIDE N-ACETYLGLUCOSAMINYLTRANSFERASE SPINDLY-RELATED"/>
    <property type="match status" value="1"/>
</dbReference>
<protein>
    <recommendedName>
        <fullName evidence="3">protein O-GlcNAc transferase</fullName>
        <ecNumber evidence="3">2.4.1.255</ecNumber>
    </recommendedName>
</protein>
<dbReference type="Pfam" id="PF13181">
    <property type="entry name" value="TPR_8"/>
    <property type="match status" value="2"/>
</dbReference>
<dbReference type="Proteomes" id="UP000231019">
    <property type="component" value="Unassembled WGS sequence"/>
</dbReference>
<dbReference type="EMBL" id="PFFQ01000053">
    <property type="protein sequence ID" value="PIW15287.1"/>
    <property type="molecule type" value="Genomic_DNA"/>
</dbReference>
<proteinExistence type="inferred from homology"/>
<evidence type="ECO:0000256" key="2">
    <source>
        <dbReference type="ARBA" id="ARBA00005386"/>
    </source>
</evidence>